<evidence type="ECO:0000259" key="15">
    <source>
        <dbReference type="Pfam" id="PF00675"/>
    </source>
</evidence>
<feature type="domain" description="Peptidase M16 middle/third" evidence="17">
    <location>
        <begin position="408"/>
        <end position="675"/>
    </location>
</feature>
<evidence type="ECO:0000256" key="1">
    <source>
        <dbReference type="ARBA" id="ARBA00001947"/>
    </source>
</evidence>
<evidence type="ECO:0000256" key="7">
    <source>
        <dbReference type="ARBA" id="ARBA00022723"/>
    </source>
</evidence>
<dbReference type="InterPro" id="IPR001431">
    <property type="entry name" value="Pept_M16_Zn_BS"/>
</dbReference>
<dbReference type="GO" id="GO:0004222">
    <property type="term" value="F:metalloendopeptidase activity"/>
    <property type="evidence" value="ECO:0007669"/>
    <property type="project" value="UniProtKB-EC"/>
</dbReference>
<dbReference type="Gene3D" id="3.30.830.10">
    <property type="entry name" value="Metalloenzyme, LuxS/M16 peptidase-like"/>
    <property type="match status" value="4"/>
</dbReference>
<feature type="domain" description="Peptidase M16 N-terminal" evidence="15">
    <location>
        <begin position="60"/>
        <end position="176"/>
    </location>
</feature>
<comment type="caution">
    <text evidence="19">The sequence shown here is derived from an EMBL/GenBank/DDBJ whole genome shotgun (WGS) entry which is preliminary data.</text>
</comment>
<dbReference type="InterPro" id="IPR032632">
    <property type="entry name" value="Peptidase_M16_M"/>
</dbReference>
<dbReference type="OrthoDB" id="9811314at2"/>
<feature type="domain" description="Peptidase M16 C-terminal" evidence="16">
    <location>
        <begin position="222"/>
        <end position="396"/>
    </location>
</feature>
<evidence type="ECO:0000256" key="5">
    <source>
        <dbReference type="ARBA" id="ARBA00017565"/>
    </source>
</evidence>
<dbReference type="Pfam" id="PF00675">
    <property type="entry name" value="Peptidase_M16"/>
    <property type="match status" value="1"/>
</dbReference>
<comment type="similarity">
    <text evidence="3 14">Belongs to the peptidase M16 family.</text>
</comment>
<dbReference type="EC" id="3.4.24.55" evidence="4"/>
<evidence type="ECO:0000256" key="11">
    <source>
        <dbReference type="ARBA" id="ARBA00029597"/>
    </source>
</evidence>
<dbReference type="InterPro" id="IPR011249">
    <property type="entry name" value="Metalloenz_LuxS/M16"/>
</dbReference>
<protein>
    <recommendedName>
        <fullName evidence="5">Protease 3</fullName>
        <ecNumber evidence="4">3.4.24.55</ecNumber>
    </recommendedName>
    <alternativeName>
        <fullName evidence="13">Pitrilysin</fullName>
    </alternativeName>
    <alternativeName>
        <fullName evidence="12">Protease III</fullName>
    </alternativeName>
    <alternativeName>
        <fullName evidence="11">Protease pi</fullName>
    </alternativeName>
</protein>
<dbReference type="PANTHER" id="PTHR43690">
    <property type="entry name" value="NARDILYSIN"/>
    <property type="match status" value="1"/>
</dbReference>
<keyword evidence="6" id="KW-0645">Protease</keyword>
<dbReference type="EMBL" id="QEKQ01000004">
    <property type="protein sequence ID" value="PVY76999.1"/>
    <property type="molecule type" value="Genomic_DNA"/>
</dbReference>
<dbReference type="Proteomes" id="UP000245887">
    <property type="component" value="Unassembled WGS sequence"/>
</dbReference>
<dbReference type="Pfam" id="PF22456">
    <property type="entry name" value="PqqF-like_C_4"/>
    <property type="match status" value="1"/>
</dbReference>
<comment type="cofactor">
    <cofactor evidence="1">
        <name>Zn(2+)</name>
        <dbReference type="ChEBI" id="CHEBI:29105"/>
    </cofactor>
</comment>
<dbReference type="Pfam" id="PF16187">
    <property type="entry name" value="Peptidase_M16_M"/>
    <property type="match status" value="1"/>
</dbReference>
<name>A0A2U1CXP8_9GAMM</name>
<dbReference type="InterPro" id="IPR054734">
    <property type="entry name" value="PqqF-like_C_4"/>
</dbReference>
<evidence type="ECO:0000256" key="14">
    <source>
        <dbReference type="RuleBase" id="RU004447"/>
    </source>
</evidence>
<evidence type="ECO:0000256" key="9">
    <source>
        <dbReference type="ARBA" id="ARBA00022833"/>
    </source>
</evidence>
<gene>
    <name evidence="19" type="ORF">C8D92_104232</name>
</gene>
<evidence type="ECO:0000259" key="18">
    <source>
        <dbReference type="Pfam" id="PF22456"/>
    </source>
</evidence>
<evidence type="ECO:0000256" key="8">
    <source>
        <dbReference type="ARBA" id="ARBA00022801"/>
    </source>
</evidence>
<accession>A0A2U1CXP8</accession>
<dbReference type="PROSITE" id="PS00143">
    <property type="entry name" value="INSULINASE"/>
    <property type="match status" value="1"/>
</dbReference>
<dbReference type="Pfam" id="PF05193">
    <property type="entry name" value="Peptidase_M16_C"/>
    <property type="match status" value="1"/>
</dbReference>
<comment type="function">
    <text evidence="2">Endopeptidase that degrades small peptides of less than 7 kDa, such as glucagon and insulin.</text>
</comment>
<keyword evidence="10" id="KW-0482">Metalloprotease</keyword>
<dbReference type="GO" id="GO:0046872">
    <property type="term" value="F:metal ion binding"/>
    <property type="evidence" value="ECO:0007669"/>
    <property type="project" value="UniProtKB-KW"/>
</dbReference>
<dbReference type="InterPro" id="IPR050626">
    <property type="entry name" value="Peptidase_M16"/>
</dbReference>
<evidence type="ECO:0000259" key="17">
    <source>
        <dbReference type="Pfam" id="PF16187"/>
    </source>
</evidence>
<dbReference type="GO" id="GO:0006508">
    <property type="term" value="P:proteolysis"/>
    <property type="evidence" value="ECO:0007669"/>
    <property type="project" value="UniProtKB-KW"/>
</dbReference>
<evidence type="ECO:0000256" key="10">
    <source>
        <dbReference type="ARBA" id="ARBA00023049"/>
    </source>
</evidence>
<dbReference type="SUPFAM" id="SSF63411">
    <property type="entry name" value="LuxS/MPP-like metallohydrolase"/>
    <property type="match status" value="4"/>
</dbReference>
<evidence type="ECO:0000256" key="2">
    <source>
        <dbReference type="ARBA" id="ARBA00002184"/>
    </source>
</evidence>
<proteinExistence type="inferred from homology"/>
<dbReference type="InterPro" id="IPR011765">
    <property type="entry name" value="Pept_M16_N"/>
</dbReference>
<evidence type="ECO:0000256" key="3">
    <source>
        <dbReference type="ARBA" id="ARBA00007261"/>
    </source>
</evidence>
<keyword evidence="8" id="KW-0378">Hydrolase</keyword>
<feature type="domain" description="Coenzyme PQQ synthesis protein F-like C-terminal lobe" evidence="18">
    <location>
        <begin position="783"/>
        <end position="881"/>
    </location>
</feature>
<evidence type="ECO:0000256" key="13">
    <source>
        <dbReference type="ARBA" id="ARBA00033450"/>
    </source>
</evidence>
<reference evidence="19 20" key="1">
    <citation type="submission" date="2018-04" db="EMBL/GenBank/DDBJ databases">
        <title>Genomic Encyclopedia of Type Strains, Phase IV (KMG-IV): sequencing the most valuable type-strain genomes for metagenomic binning, comparative biology and taxonomic classification.</title>
        <authorList>
            <person name="Goeker M."/>
        </authorList>
    </citation>
    <scope>NUCLEOTIDE SEQUENCE [LARGE SCALE GENOMIC DNA]</scope>
    <source>
        <strain evidence="19 20">DSM 28688</strain>
    </source>
</reference>
<dbReference type="PANTHER" id="PTHR43690:SF18">
    <property type="entry name" value="INSULIN-DEGRADING ENZYME-RELATED"/>
    <property type="match status" value="1"/>
</dbReference>
<evidence type="ECO:0000313" key="20">
    <source>
        <dbReference type="Proteomes" id="UP000245887"/>
    </source>
</evidence>
<evidence type="ECO:0000313" key="19">
    <source>
        <dbReference type="EMBL" id="PVY76999.1"/>
    </source>
</evidence>
<evidence type="ECO:0000259" key="16">
    <source>
        <dbReference type="Pfam" id="PF05193"/>
    </source>
</evidence>
<sequence>MLTNPYIRILYKESIVQRKCLSVVVVLLSLIASAVQGAINKPKLDLREYSAIQLDSGLEVLLVSDPETTVAGAGLTVSVGSDRDPDDVPGLSHLLEHMVFAGSDAYPEQGGFSNYVNRSGGTFNGYTAPDMTSFFFQVGADALDEGLSRFASFLASPSLEPEAVAGEVETIQSEFEGRRMDPAWRALSVFKREINPDHPFARFSLGNAKSYQKIDNAVLTRRLKAWHRRYYVPSRMKLVVIGPSPTSELAEKVREHFQVLASSEIKDAVVADTNEVPLIEPSQTPKMLRLQKESDVSRLMLSFSVMPEHQLSRVKPYTFIGRHLTSQSSGRLVPALREKGWVSDVEVTSRVQTEHYATFDIVLSLTEKGEGARHQVIGQVFAYLEALRNSKELERLYQQQQRQAREQFRHPQKQSVMADLAQLSAILQRYPMEKVLSGPRLMHEFDRGVVISALDALRPSRVIVTHRGDVEHLPESDPASGQSYAAEMVSEGTRARWRDGGTPTSFSIQAKANPFLASSRSVYPLESKSDRPRLLESSEGFRLWHLQDAEFRTPRGQIMLAIESDAVNASQRSPALTQLYLHALHEALNPLSREGTEAGLTLTMQRTNHGMTMGFSGFSAKQPEFVKQVLKNIRSLDMTPTLLRRAKARAALKLSQLRDSQPFRQLMASLQVRLNPGVGEPGPENAVMRQATVEDLSRFHRRFWRRPALDLFVYGNYTPDQARSMGQWVSSSQKGGFKPLANRLPEPGPVSGESESSVMASGAAALLYFGAGDPSKVEEPALLVAQMLHGHVFQAFRQGKEKGYVAFATLTEGYQRRGLVTLLQAPDRASQAVVSDLQEAKRSFLERLNTLKKPMFEQYKNGLRQALGARKQSLKRYGSYWWSVIRRHGEPLDEAARLEAALEDFSVDDFRVYCRKLLGKDASPLALLASQEQR</sequence>
<keyword evidence="7" id="KW-0479">Metal-binding</keyword>
<organism evidence="19 20">
    <name type="scientific">Tamilnaduibacter salinus</name>
    <dbReference type="NCBI Taxonomy" id="1484056"/>
    <lineage>
        <taxon>Bacteria</taxon>
        <taxon>Pseudomonadati</taxon>
        <taxon>Pseudomonadota</taxon>
        <taxon>Gammaproteobacteria</taxon>
        <taxon>Pseudomonadales</taxon>
        <taxon>Marinobacteraceae</taxon>
        <taxon>Tamilnaduibacter</taxon>
    </lineage>
</organism>
<dbReference type="GO" id="GO:0005737">
    <property type="term" value="C:cytoplasm"/>
    <property type="evidence" value="ECO:0007669"/>
    <property type="project" value="UniProtKB-ARBA"/>
</dbReference>
<evidence type="ECO:0000256" key="12">
    <source>
        <dbReference type="ARBA" id="ARBA00031184"/>
    </source>
</evidence>
<evidence type="ECO:0000256" key="4">
    <source>
        <dbReference type="ARBA" id="ARBA00012449"/>
    </source>
</evidence>
<dbReference type="InterPro" id="IPR007863">
    <property type="entry name" value="Peptidase_M16_C"/>
</dbReference>
<dbReference type="AlphaFoldDB" id="A0A2U1CXP8"/>
<evidence type="ECO:0000256" key="6">
    <source>
        <dbReference type="ARBA" id="ARBA00022670"/>
    </source>
</evidence>
<keyword evidence="9" id="KW-0862">Zinc</keyword>